<comment type="subcellular location">
    <subcellularLocation>
        <location evidence="2">Cell membrane</location>
    </subcellularLocation>
    <subcellularLocation>
        <location evidence="1">Endomembrane system</location>
        <topology evidence="1">Multi-pass membrane protein</topology>
    </subcellularLocation>
</comment>
<keyword evidence="8" id="KW-0029">Amino-acid transport</keyword>
<keyword evidence="5" id="KW-1003">Cell membrane</keyword>
<keyword evidence="4" id="KW-0813">Transport</keyword>
<organism evidence="16 17">
    <name type="scientific">Glycine soja</name>
    <name type="common">Wild soybean</name>
    <dbReference type="NCBI Taxonomy" id="3848"/>
    <lineage>
        <taxon>Eukaryota</taxon>
        <taxon>Viridiplantae</taxon>
        <taxon>Streptophyta</taxon>
        <taxon>Embryophyta</taxon>
        <taxon>Tracheophyta</taxon>
        <taxon>Spermatophyta</taxon>
        <taxon>Magnoliopsida</taxon>
        <taxon>eudicotyledons</taxon>
        <taxon>Gunneridae</taxon>
        <taxon>Pentapetalae</taxon>
        <taxon>rosids</taxon>
        <taxon>fabids</taxon>
        <taxon>Fabales</taxon>
        <taxon>Fabaceae</taxon>
        <taxon>Papilionoideae</taxon>
        <taxon>50 kb inversion clade</taxon>
        <taxon>NPAAA clade</taxon>
        <taxon>indigoferoid/millettioid clade</taxon>
        <taxon>Phaseoleae</taxon>
        <taxon>Glycine</taxon>
        <taxon>Glycine subgen. Soja</taxon>
    </lineage>
</organism>
<dbReference type="AlphaFoldDB" id="A0A445FUJ8"/>
<reference evidence="16 17" key="1">
    <citation type="submission" date="2018-09" db="EMBL/GenBank/DDBJ databases">
        <title>A high-quality reference genome of wild soybean provides a powerful tool to mine soybean genomes.</title>
        <authorList>
            <person name="Xie M."/>
            <person name="Chung C.Y.L."/>
            <person name="Li M.-W."/>
            <person name="Wong F.-L."/>
            <person name="Chan T.-F."/>
            <person name="Lam H.-M."/>
        </authorList>
    </citation>
    <scope>NUCLEOTIDE SEQUENCE [LARGE SCALE GENOMIC DNA]</scope>
    <source>
        <strain evidence="17">cv. W05</strain>
        <tissue evidence="16">Hypocotyl of etiolated seedlings</tissue>
    </source>
</reference>
<proteinExistence type="inferred from homology"/>
<evidence type="ECO:0000256" key="3">
    <source>
        <dbReference type="ARBA" id="ARBA00005590"/>
    </source>
</evidence>
<dbReference type="PANTHER" id="PTHR48017">
    <property type="entry name" value="OS05G0424000 PROTEIN-RELATED"/>
    <property type="match status" value="1"/>
</dbReference>
<feature type="compositionally biased region" description="Polar residues" evidence="13">
    <location>
        <begin position="16"/>
        <end position="25"/>
    </location>
</feature>
<comment type="similarity">
    <text evidence="3">Belongs to the amino acid/polyamine transporter 2 family. Amino acid/auxin permease (AAAP) (TC 2.A.18.1) subfamily.</text>
</comment>
<feature type="transmembrane region" description="Helical" evidence="14">
    <location>
        <begin position="231"/>
        <end position="253"/>
    </location>
</feature>
<dbReference type="Proteomes" id="UP000289340">
    <property type="component" value="Chromosome 18"/>
</dbReference>
<evidence type="ECO:0000256" key="7">
    <source>
        <dbReference type="ARBA" id="ARBA00022847"/>
    </source>
</evidence>
<evidence type="ECO:0000256" key="1">
    <source>
        <dbReference type="ARBA" id="ARBA00004127"/>
    </source>
</evidence>
<keyword evidence="17" id="KW-1185">Reference proteome</keyword>
<sequence>MKLDEDLSPNREDDFQTNNEENQAQRVFEHLDEDTDSNNSPPSGNLSNEISIISWPQNYSVAPTGVIFLRRIDSIGRGMLLIRCLESKLGLKTYPDIGQVAFGIVGHLGIAVSIIMIACKHQIIILTNSSKVSKGFFITIVLYFTHFIFQIYLLTIITFVLSWRNICINSCCIYLFWVGIIDQVDGYKPGEKTLDLSNIFVSIGLYSFYFVGHAVFPNIYSSMKEPSKFPLVLYIYFSFCDVMYISVGIMGFLTFDDSFASQFNISVVTPLAKYALTLLPIALSI</sequence>
<keyword evidence="10 14" id="KW-0472">Membrane</keyword>
<evidence type="ECO:0000313" key="16">
    <source>
        <dbReference type="EMBL" id="RZB52595.1"/>
    </source>
</evidence>
<evidence type="ECO:0000259" key="15">
    <source>
        <dbReference type="Pfam" id="PF01490"/>
    </source>
</evidence>
<evidence type="ECO:0000256" key="12">
    <source>
        <dbReference type="ARBA" id="ARBA00045588"/>
    </source>
</evidence>
<evidence type="ECO:0000256" key="14">
    <source>
        <dbReference type="SAM" id="Phobius"/>
    </source>
</evidence>
<feature type="region of interest" description="Disordered" evidence="13">
    <location>
        <begin position="1"/>
        <end position="44"/>
    </location>
</feature>
<feature type="transmembrane region" description="Helical" evidence="14">
    <location>
        <begin position="140"/>
        <end position="161"/>
    </location>
</feature>
<evidence type="ECO:0000256" key="5">
    <source>
        <dbReference type="ARBA" id="ARBA00022475"/>
    </source>
</evidence>
<feature type="transmembrane region" description="Helical" evidence="14">
    <location>
        <begin position="199"/>
        <end position="219"/>
    </location>
</feature>
<keyword evidence="9 14" id="KW-1133">Transmembrane helix</keyword>
<evidence type="ECO:0000256" key="11">
    <source>
        <dbReference type="ARBA" id="ARBA00023294"/>
    </source>
</evidence>
<comment type="caution">
    <text evidence="16">The sequence shown here is derived from an EMBL/GenBank/DDBJ whole genome shotgun (WGS) entry which is preliminary data.</text>
</comment>
<evidence type="ECO:0000313" key="17">
    <source>
        <dbReference type="Proteomes" id="UP000289340"/>
    </source>
</evidence>
<comment type="function">
    <text evidence="12">Carrier protein involved in proton-driven auxin influx. Mediates the formation of auxin gradient from developing leaves (site of auxin biosynthesis) to tips by contributing to the loading of auxin in vascular tissues and facilitating acropetal (base to tip) auxin transport within inner tissues of the root apex, and basipetal (tip to base) auxin transport within outer tissues of the root apex. May be involved in lateral roots and nodules formation.</text>
</comment>
<gene>
    <name evidence="16" type="ORF">D0Y65_048884</name>
</gene>
<keyword evidence="7" id="KW-0769">Symport</keyword>
<evidence type="ECO:0000256" key="10">
    <source>
        <dbReference type="ARBA" id="ARBA00023136"/>
    </source>
</evidence>
<dbReference type="GO" id="GO:0009734">
    <property type="term" value="P:auxin-activated signaling pathway"/>
    <property type="evidence" value="ECO:0007669"/>
    <property type="project" value="UniProtKB-KW"/>
</dbReference>
<feature type="domain" description="Amino acid transporter transmembrane" evidence="15">
    <location>
        <begin position="80"/>
        <end position="261"/>
    </location>
</feature>
<evidence type="ECO:0000256" key="9">
    <source>
        <dbReference type="ARBA" id="ARBA00022989"/>
    </source>
</evidence>
<dbReference type="GO" id="GO:0012505">
    <property type="term" value="C:endomembrane system"/>
    <property type="evidence" value="ECO:0007669"/>
    <property type="project" value="UniProtKB-SubCell"/>
</dbReference>
<evidence type="ECO:0000256" key="8">
    <source>
        <dbReference type="ARBA" id="ARBA00022970"/>
    </source>
</evidence>
<evidence type="ECO:0000256" key="2">
    <source>
        <dbReference type="ARBA" id="ARBA00004236"/>
    </source>
</evidence>
<dbReference type="Pfam" id="PF01490">
    <property type="entry name" value="Aa_trans"/>
    <property type="match status" value="1"/>
</dbReference>
<feature type="compositionally biased region" description="Basic and acidic residues" evidence="13">
    <location>
        <begin position="1"/>
        <end position="14"/>
    </location>
</feature>
<feature type="transmembrane region" description="Helical" evidence="14">
    <location>
        <begin position="97"/>
        <end position="119"/>
    </location>
</feature>
<evidence type="ECO:0000256" key="6">
    <source>
        <dbReference type="ARBA" id="ARBA00022692"/>
    </source>
</evidence>
<evidence type="ECO:0000256" key="4">
    <source>
        <dbReference type="ARBA" id="ARBA00022448"/>
    </source>
</evidence>
<dbReference type="GO" id="GO:0005886">
    <property type="term" value="C:plasma membrane"/>
    <property type="evidence" value="ECO:0007669"/>
    <property type="project" value="UniProtKB-SubCell"/>
</dbReference>
<evidence type="ECO:0000256" key="13">
    <source>
        <dbReference type="SAM" id="MobiDB-lite"/>
    </source>
</evidence>
<dbReference type="EMBL" id="QZWG01000018">
    <property type="protein sequence ID" value="RZB52595.1"/>
    <property type="molecule type" value="Genomic_DNA"/>
</dbReference>
<keyword evidence="11" id="KW-0927">Auxin signaling pathway</keyword>
<dbReference type="GO" id="GO:0006865">
    <property type="term" value="P:amino acid transport"/>
    <property type="evidence" value="ECO:0007669"/>
    <property type="project" value="UniProtKB-KW"/>
</dbReference>
<dbReference type="InterPro" id="IPR013057">
    <property type="entry name" value="AA_transpt_TM"/>
</dbReference>
<name>A0A445FUJ8_GLYSO</name>
<dbReference type="GO" id="GO:0015293">
    <property type="term" value="F:symporter activity"/>
    <property type="evidence" value="ECO:0007669"/>
    <property type="project" value="UniProtKB-KW"/>
</dbReference>
<keyword evidence="6 14" id="KW-0812">Transmembrane</keyword>
<accession>A0A445FUJ8</accession>
<protein>
    <submittedName>
        <fullName evidence="16">Amino acid transporter AVT1D</fullName>
    </submittedName>
</protein>